<gene>
    <name evidence="1" type="ORF">CLV31_101176</name>
</gene>
<accession>A0A326RZT0</accession>
<evidence type="ECO:0000313" key="2">
    <source>
        <dbReference type="Proteomes" id="UP000248917"/>
    </source>
</evidence>
<evidence type="ECO:0000313" key="1">
    <source>
        <dbReference type="EMBL" id="PZV87303.1"/>
    </source>
</evidence>
<organism evidence="1 2">
    <name type="scientific">Algoriphagus aquaeductus</name>
    <dbReference type="NCBI Taxonomy" id="475299"/>
    <lineage>
        <taxon>Bacteria</taxon>
        <taxon>Pseudomonadati</taxon>
        <taxon>Bacteroidota</taxon>
        <taxon>Cytophagia</taxon>
        <taxon>Cytophagales</taxon>
        <taxon>Cyclobacteriaceae</taxon>
        <taxon>Algoriphagus</taxon>
    </lineage>
</organism>
<dbReference type="InterPro" id="IPR020018">
    <property type="entry name" value="Motility-assoc_lipoprot_GldH"/>
</dbReference>
<keyword evidence="2" id="KW-1185">Reference proteome</keyword>
<dbReference type="RefSeq" id="WP_111390993.1">
    <property type="nucleotide sequence ID" value="NZ_JBJINY010000033.1"/>
</dbReference>
<reference evidence="1 2" key="1">
    <citation type="submission" date="2018-06" db="EMBL/GenBank/DDBJ databases">
        <title>Genomic Encyclopedia of Archaeal and Bacterial Type Strains, Phase II (KMG-II): from individual species to whole genera.</title>
        <authorList>
            <person name="Goeker M."/>
        </authorList>
    </citation>
    <scope>NUCLEOTIDE SEQUENCE [LARGE SCALE GENOMIC DNA]</scope>
    <source>
        <strain evidence="1 2">T4</strain>
    </source>
</reference>
<dbReference type="AlphaFoldDB" id="A0A326RZT0"/>
<comment type="caution">
    <text evidence="1">The sequence shown here is derived from an EMBL/GenBank/DDBJ whole genome shotgun (WGS) entry which is preliminary data.</text>
</comment>
<sequence length="152" mass="17312">MNNWKQLLGVILLSGLFSCEGDRLYEEFHSFDSSVWIETDSVVFDLNHLKTLEGKGLIGVRFNENYPFSNCYIRIISRDSSHVDLNNLLLNVPIFDSKSGQPLGTGFGNTFTKYDTLPFDFPKETKEILLVQYMRKAELEGIEAVGLKILKP</sequence>
<dbReference type="EMBL" id="QKTX01000001">
    <property type="protein sequence ID" value="PZV87303.1"/>
    <property type="molecule type" value="Genomic_DNA"/>
</dbReference>
<protein>
    <submittedName>
        <fullName evidence="1">Gliding motility-associated lipoprotein GldH</fullName>
    </submittedName>
</protein>
<proteinExistence type="predicted"/>
<dbReference type="Proteomes" id="UP000248917">
    <property type="component" value="Unassembled WGS sequence"/>
</dbReference>
<dbReference type="PROSITE" id="PS51257">
    <property type="entry name" value="PROKAR_LIPOPROTEIN"/>
    <property type="match status" value="1"/>
</dbReference>
<name>A0A326RZT0_9BACT</name>
<dbReference type="Pfam" id="PF14109">
    <property type="entry name" value="GldH_lipo"/>
    <property type="match status" value="1"/>
</dbReference>
<keyword evidence="1" id="KW-0449">Lipoprotein</keyword>
<dbReference type="OrthoDB" id="982482at2"/>